<sequence>MIGSLLYLTASRPNILFSVGLCTRFQANLKESHLKAVKRILRYLKGTPDLCLGYPRGYNSDLVGYNADCVGFHVDIKSTSRKAHFLGSCLVSGGTKKQNSVALSTAETKYVAAITCCAQLL</sequence>
<organism evidence="1 2">
    <name type="scientific">Nicotiana tabacum</name>
    <name type="common">Common tobacco</name>
    <dbReference type="NCBI Taxonomy" id="4097"/>
    <lineage>
        <taxon>Eukaryota</taxon>
        <taxon>Viridiplantae</taxon>
        <taxon>Streptophyta</taxon>
        <taxon>Embryophyta</taxon>
        <taxon>Tracheophyta</taxon>
        <taxon>Spermatophyta</taxon>
        <taxon>Magnoliopsida</taxon>
        <taxon>eudicotyledons</taxon>
        <taxon>Gunneridae</taxon>
        <taxon>Pentapetalae</taxon>
        <taxon>asterids</taxon>
        <taxon>lamiids</taxon>
        <taxon>Solanales</taxon>
        <taxon>Solanaceae</taxon>
        <taxon>Nicotianoideae</taxon>
        <taxon>Nicotianeae</taxon>
        <taxon>Nicotiana</taxon>
    </lineage>
</organism>
<proteinExistence type="predicted"/>
<evidence type="ECO:0000313" key="1">
    <source>
        <dbReference type="Proteomes" id="UP000790787"/>
    </source>
</evidence>
<dbReference type="Proteomes" id="UP000790787">
    <property type="component" value="Chromosome 11"/>
</dbReference>
<evidence type="ECO:0000313" key="2">
    <source>
        <dbReference type="RefSeq" id="XP_075080499.1"/>
    </source>
</evidence>
<protein>
    <submittedName>
        <fullName evidence="2">Secreted RxLR effector protein 161-like</fullName>
    </submittedName>
</protein>
<dbReference type="RefSeq" id="XP_075080499.1">
    <property type="nucleotide sequence ID" value="XM_075224398.1"/>
</dbReference>
<reference evidence="2" key="2">
    <citation type="submission" date="2025-08" db="UniProtKB">
        <authorList>
            <consortium name="RefSeq"/>
        </authorList>
    </citation>
    <scope>IDENTIFICATION</scope>
    <source>
        <tissue evidence="2">Leaf</tissue>
    </source>
</reference>
<gene>
    <name evidence="2" type="primary">LOC142165999</name>
</gene>
<keyword evidence="1" id="KW-1185">Reference proteome</keyword>
<name>A0AC58S6H7_TOBAC</name>
<reference evidence="1" key="1">
    <citation type="journal article" date="2014" name="Nat. Commun.">
        <title>The tobacco genome sequence and its comparison with those of tomato and potato.</title>
        <authorList>
            <person name="Sierro N."/>
            <person name="Battey J.N."/>
            <person name="Ouadi S."/>
            <person name="Bakaher N."/>
            <person name="Bovet L."/>
            <person name="Willig A."/>
            <person name="Goepfert S."/>
            <person name="Peitsch M.C."/>
            <person name="Ivanov N.V."/>
        </authorList>
    </citation>
    <scope>NUCLEOTIDE SEQUENCE [LARGE SCALE GENOMIC DNA]</scope>
</reference>
<accession>A0AC58S6H7</accession>